<keyword evidence="1 8" id="KW-0963">Cytoplasm</keyword>
<dbReference type="InterPro" id="IPR025877">
    <property type="entry name" value="MobA-like_NTP_Trfase"/>
</dbReference>
<dbReference type="PANTHER" id="PTHR19136:SF81">
    <property type="entry name" value="MOLYBDENUM COFACTOR GUANYLYLTRANSFERASE"/>
    <property type="match status" value="1"/>
</dbReference>
<comment type="caution">
    <text evidence="8">Lacks conserved residue(s) required for the propagation of feature annotation.</text>
</comment>
<keyword evidence="11" id="KW-1185">Reference proteome</keyword>
<evidence type="ECO:0000256" key="7">
    <source>
        <dbReference type="ARBA" id="ARBA00023150"/>
    </source>
</evidence>
<dbReference type="GO" id="GO:0005737">
    <property type="term" value="C:cytoplasm"/>
    <property type="evidence" value="ECO:0007669"/>
    <property type="project" value="UniProtKB-SubCell"/>
</dbReference>
<keyword evidence="5 8" id="KW-0460">Magnesium</keyword>
<dbReference type="OrthoDB" id="9788394at2"/>
<dbReference type="GO" id="GO:0005525">
    <property type="term" value="F:GTP binding"/>
    <property type="evidence" value="ECO:0007669"/>
    <property type="project" value="UniProtKB-UniRule"/>
</dbReference>
<comment type="subunit">
    <text evidence="8">Monomer.</text>
</comment>
<comment type="similarity">
    <text evidence="8">Belongs to the MobA family.</text>
</comment>
<name>A0A1P8UK31_9GAMM</name>
<sequence>MPLTTPERARITAVILAGGAGRRMGGEDKGLLDLAGRSLTAHVLECIRPQVGQVVISANRNAARYARFGVDVIADETPGFQGPLAGIAAALAHIDTPLLLSLPCDTPFPPANLAERLQRQLAATGADLAVVHDGQRLHPVFALLRRSVLPALQAYLASGGRKMHTWIATQRHTTVDFADAATNFDNINTPEQRDRLAARLTGIVSNTTSAP</sequence>
<evidence type="ECO:0000256" key="8">
    <source>
        <dbReference type="HAMAP-Rule" id="MF_00316"/>
    </source>
</evidence>
<dbReference type="Gene3D" id="3.90.550.10">
    <property type="entry name" value="Spore Coat Polysaccharide Biosynthesis Protein SpsA, Chain A"/>
    <property type="match status" value="1"/>
</dbReference>
<feature type="binding site" evidence="8">
    <location>
        <position position="29"/>
    </location>
    <ligand>
        <name>GTP</name>
        <dbReference type="ChEBI" id="CHEBI:37565"/>
    </ligand>
</feature>
<keyword evidence="4 8" id="KW-0547">Nucleotide-binding</keyword>
<dbReference type="GO" id="GO:1902758">
    <property type="term" value="P:bis(molybdopterin guanine dinucleotide)molybdenum biosynthetic process"/>
    <property type="evidence" value="ECO:0007669"/>
    <property type="project" value="TreeGrafter"/>
</dbReference>
<keyword evidence="2 8" id="KW-0808">Transferase</keyword>
<proteinExistence type="inferred from homology"/>
<feature type="domain" description="MobA-like NTP transferase" evidence="9">
    <location>
        <begin position="13"/>
        <end position="168"/>
    </location>
</feature>
<organism evidence="10 11">
    <name type="scientific">Acidihalobacter ferrooxydans</name>
    <dbReference type="NCBI Taxonomy" id="1765967"/>
    <lineage>
        <taxon>Bacteria</taxon>
        <taxon>Pseudomonadati</taxon>
        <taxon>Pseudomonadota</taxon>
        <taxon>Gammaproteobacteria</taxon>
        <taxon>Chromatiales</taxon>
        <taxon>Ectothiorhodospiraceae</taxon>
        <taxon>Acidihalobacter</taxon>
    </lineage>
</organism>
<dbReference type="Pfam" id="PF12804">
    <property type="entry name" value="NTP_transf_3"/>
    <property type="match status" value="1"/>
</dbReference>
<protein>
    <recommendedName>
        <fullName evidence="8">Molybdenum cofactor guanylyltransferase</fullName>
        <shortName evidence="8">MoCo guanylyltransferase</shortName>
        <ecNumber evidence="8">2.7.7.77</ecNumber>
    </recommendedName>
    <alternativeName>
        <fullName evidence="8">GTP:molybdopterin guanylyltransferase</fullName>
    </alternativeName>
    <alternativeName>
        <fullName evidence="8">Mo-MPT guanylyltransferase</fullName>
    </alternativeName>
    <alternativeName>
        <fullName evidence="8">Molybdopterin guanylyltransferase</fullName>
    </alternativeName>
    <alternativeName>
        <fullName evidence="8">Molybdopterin-guanine dinucleotide synthase</fullName>
        <shortName evidence="8">MGD synthase</shortName>
    </alternativeName>
</protein>
<evidence type="ECO:0000259" key="9">
    <source>
        <dbReference type="Pfam" id="PF12804"/>
    </source>
</evidence>
<feature type="binding site" evidence="8">
    <location>
        <begin position="16"/>
        <end position="18"/>
    </location>
    <ligand>
        <name>GTP</name>
        <dbReference type="ChEBI" id="CHEBI:37565"/>
    </ligand>
</feature>
<dbReference type="Proteomes" id="UP000243807">
    <property type="component" value="Chromosome"/>
</dbReference>
<evidence type="ECO:0000256" key="4">
    <source>
        <dbReference type="ARBA" id="ARBA00022741"/>
    </source>
</evidence>
<dbReference type="STRING" id="1765967.BW247_14770"/>
<dbReference type="PANTHER" id="PTHR19136">
    <property type="entry name" value="MOLYBDENUM COFACTOR GUANYLYLTRANSFERASE"/>
    <property type="match status" value="1"/>
</dbReference>
<comment type="catalytic activity">
    <reaction evidence="8">
        <text>Mo-molybdopterin + GTP + H(+) = Mo-molybdopterin guanine dinucleotide + diphosphate</text>
        <dbReference type="Rhea" id="RHEA:34243"/>
        <dbReference type="ChEBI" id="CHEBI:15378"/>
        <dbReference type="ChEBI" id="CHEBI:33019"/>
        <dbReference type="ChEBI" id="CHEBI:37565"/>
        <dbReference type="ChEBI" id="CHEBI:71302"/>
        <dbReference type="ChEBI" id="CHEBI:71310"/>
        <dbReference type="EC" id="2.7.7.77"/>
    </reaction>
</comment>
<evidence type="ECO:0000256" key="5">
    <source>
        <dbReference type="ARBA" id="ARBA00022842"/>
    </source>
</evidence>
<dbReference type="GO" id="GO:0046872">
    <property type="term" value="F:metal ion binding"/>
    <property type="evidence" value="ECO:0007669"/>
    <property type="project" value="UniProtKB-KW"/>
</dbReference>
<evidence type="ECO:0000313" key="11">
    <source>
        <dbReference type="Proteomes" id="UP000243807"/>
    </source>
</evidence>
<evidence type="ECO:0000256" key="3">
    <source>
        <dbReference type="ARBA" id="ARBA00022723"/>
    </source>
</evidence>
<comment type="subcellular location">
    <subcellularLocation>
        <location evidence="8">Cytoplasm</location>
    </subcellularLocation>
</comment>
<dbReference type="SUPFAM" id="SSF53448">
    <property type="entry name" value="Nucleotide-diphospho-sugar transferases"/>
    <property type="match status" value="1"/>
</dbReference>
<dbReference type="InterPro" id="IPR029044">
    <property type="entry name" value="Nucleotide-diphossugar_trans"/>
</dbReference>
<feature type="binding site" evidence="8">
    <location>
        <position position="105"/>
    </location>
    <ligand>
        <name>GTP</name>
        <dbReference type="ChEBI" id="CHEBI:37565"/>
    </ligand>
</feature>
<comment type="cofactor">
    <cofactor evidence="8">
        <name>Mg(2+)</name>
        <dbReference type="ChEBI" id="CHEBI:18420"/>
    </cofactor>
</comment>
<keyword evidence="6 8" id="KW-0342">GTP-binding</keyword>
<dbReference type="EC" id="2.7.7.77" evidence="8"/>
<evidence type="ECO:0000256" key="1">
    <source>
        <dbReference type="ARBA" id="ARBA00022490"/>
    </source>
</evidence>
<comment type="function">
    <text evidence="8">Transfers a GMP moiety from GTP to Mo-molybdopterin (Mo-MPT) cofactor (Moco or molybdenum cofactor) to form Mo-molybdopterin guanine dinucleotide (Mo-MGD) cofactor.</text>
</comment>
<keyword evidence="7 8" id="KW-0501">Molybdenum cofactor biosynthesis</keyword>
<feature type="binding site" evidence="8">
    <location>
        <position position="75"/>
    </location>
    <ligand>
        <name>GTP</name>
        <dbReference type="ChEBI" id="CHEBI:37565"/>
    </ligand>
</feature>
<keyword evidence="3 8" id="KW-0479">Metal-binding</keyword>
<accession>A0A1P8UK31</accession>
<evidence type="ECO:0000313" key="10">
    <source>
        <dbReference type="EMBL" id="APZ44193.1"/>
    </source>
</evidence>
<evidence type="ECO:0000256" key="2">
    <source>
        <dbReference type="ARBA" id="ARBA00022679"/>
    </source>
</evidence>
<gene>
    <name evidence="8" type="primary">mobA</name>
    <name evidence="10" type="ORF">BW247_14770</name>
</gene>
<dbReference type="AlphaFoldDB" id="A0A1P8UK31"/>
<dbReference type="NCBIfam" id="TIGR02665">
    <property type="entry name" value="molyb_mobA"/>
    <property type="match status" value="1"/>
</dbReference>
<dbReference type="InterPro" id="IPR013482">
    <property type="entry name" value="Molybde_CF_guanTrfase"/>
</dbReference>
<dbReference type="KEGG" id="afy:BW247_14770"/>
<dbReference type="RefSeq" id="WP_076837816.1">
    <property type="nucleotide sequence ID" value="NZ_CP019434.1"/>
</dbReference>
<feature type="binding site" evidence="8">
    <location>
        <position position="105"/>
    </location>
    <ligand>
        <name>Mg(2+)</name>
        <dbReference type="ChEBI" id="CHEBI:18420"/>
    </ligand>
</feature>
<dbReference type="CDD" id="cd02503">
    <property type="entry name" value="MobA"/>
    <property type="match status" value="1"/>
</dbReference>
<dbReference type="EMBL" id="CP019434">
    <property type="protein sequence ID" value="APZ44193.1"/>
    <property type="molecule type" value="Genomic_DNA"/>
</dbReference>
<comment type="domain">
    <text evidence="8">The N-terminal domain determines nucleotide recognition and specific binding, while the C-terminal domain determines the specific binding to the target protein.</text>
</comment>
<dbReference type="HAMAP" id="MF_00316">
    <property type="entry name" value="MobA"/>
    <property type="match status" value="1"/>
</dbReference>
<reference evidence="10 11" key="1">
    <citation type="submission" date="2017-01" db="EMBL/GenBank/DDBJ databases">
        <title>Draft sequence of Acidihalobacter ferrooxidans strain DSM 14175 (strain V8).</title>
        <authorList>
            <person name="Khaleque H.N."/>
            <person name="Ramsay J.P."/>
            <person name="Murphy R.J.T."/>
            <person name="Kaksonen A.H."/>
            <person name="Boxall N.J."/>
            <person name="Watkin E.L.J."/>
        </authorList>
    </citation>
    <scope>NUCLEOTIDE SEQUENCE [LARGE SCALE GENOMIC DNA]</scope>
    <source>
        <strain evidence="10 11">V8</strain>
    </source>
</reference>
<evidence type="ECO:0000256" key="6">
    <source>
        <dbReference type="ARBA" id="ARBA00023134"/>
    </source>
</evidence>
<dbReference type="GO" id="GO:0061603">
    <property type="term" value="F:molybdenum cofactor guanylyltransferase activity"/>
    <property type="evidence" value="ECO:0007669"/>
    <property type="project" value="UniProtKB-EC"/>
</dbReference>